<dbReference type="InterPro" id="IPR000551">
    <property type="entry name" value="MerR-type_HTH_dom"/>
</dbReference>
<dbReference type="PANTHER" id="PTHR30204">
    <property type="entry name" value="REDOX-CYCLING DRUG-SENSING TRANSCRIPTIONAL ACTIVATOR SOXR"/>
    <property type="match status" value="1"/>
</dbReference>
<comment type="caution">
    <text evidence="3">The sequence shown here is derived from an EMBL/GenBank/DDBJ whole genome shotgun (WGS) entry which is preliminary data.</text>
</comment>
<keyword evidence="4" id="KW-1185">Reference proteome</keyword>
<evidence type="ECO:0000256" key="1">
    <source>
        <dbReference type="ARBA" id="ARBA00023125"/>
    </source>
</evidence>
<dbReference type="PANTHER" id="PTHR30204:SF85">
    <property type="entry name" value="MULTIDRUG-EFFLUX TRANSPORTER 2 REGULATOR"/>
    <property type="match status" value="1"/>
</dbReference>
<dbReference type="PROSITE" id="PS50937">
    <property type="entry name" value="HTH_MERR_2"/>
    <property type="match status" value="1"/>
</dbReference>
<reference evidence="3 4" key="1">
    <citation type="submission" date="2024-04" db="EMBL/GenBank/DDBJ databases">
        <authorList>
            <person name="Wu Y.S."/>
            <person name="Zhang L."/>
        </authorList>
    </citation>
    <scope>NUCLEOTIDE SEQUENCE [LARGE SCALE GENOMIC DNA]</scope>
    <source>
        <strain evidence="3 4">KG-01</strain>
    </source>
</reference>
<keyword evidence="1" id="KW-0238">DNA-binding</keyword>
<dbReference type="SUPFAM" id="SSF46955">
    <property type="entry name" value="Putative DNA-binding domain"/>
    <property type="match status" value="1"/>
</dbReference>
<sequence length="274" mass="32654">MEREKLKGFFTTGEFARLCNVRKQTLFHYDEIGLLKPEVKLDNGYRYYSYQQFDVFSVIELLKELNMPLKEIKQFLATKSPEQFVTLFEEKKRELQQKMKHLKQLERIVDTKLAITKEGMATDFTTIRIQPEEEERFFISADVKNTDDKAFLHAISDLIEFVYNEELDIGYPIGAILQREEIENEDYENYVNLYTKIAPTKRQVPIHVKEKGFYVVAYHIGEESKKHTTYERIQQYVRDQQMRLASDAYEEYVFEETAVSELENYVTEIKIRVE</sequence>
<accession>A0ABU9LMM8</accession>
<dbReference type="SMART" id="SM00422">
    <property type="entry name" value="HTH_MERR"/>
    <property type="match status" value="1"/>
</dbReference>
<dbReference type="InterPro" id="IPR011256">
    <property type="entry name" value="Reg_factor_effector_dom_sf"/>
</dbReference>
<proteinExistence type="predicted"/>
<organism evidence="3 4">
    <name type="scientific">Kurthia gibsonii</name>
    <dbReference type="NCBI Taxonomy" id="33946"/>
    <lineage>
        <taxon>Bacteria</taxon>
        <taxon>Bacillati</taxon>
        <taxon>Bacillota</taxon>
        <taxon>Bacilli</taxon>
        <taxon>Bacillales</taxon>
        <taxon>Caryophanaceae</taxon>
        <taxon>Kurthia</taxon>
    </lineage>
</organism>
<dbReference type="Pfam" id="PF13411">
    <property type="entry name" value="MerR_1"/>
    <property type="match status" value="1"/>
</dbReference>
<dbReference type="EMBL" id="JBCEWA010000004">
    <property type="protein sequence ID" value="MEL5988117.1"/>
    <property type="molecule type" value="Genomic_DNA"/>
</dbReference>
<name>A0ABU9LMM8_9BACL</name>
<gene>
    <name evidence="3" type="ORF">AAF454_06765</name>
</gene>
<evidence type="ECO:0000313" key="3">
    <source>
        <dbReference type="EMBL" id="MEL5988117.1"/>
    </source>
</evidence>
<dbReference type="RefSeq" id="WP_068453685.1">
    <property type="nucleotide sequence ID" value="NZ_CP147847.1"/>
</dbReference>
<feature type="domain" description="HTH merR-type" evidence="2">
    <location>
        <begin position="9"/>
        <end position="78"/>
    </location>
</feature>
<evidence type="ECO:0000313" key="4">
    <source>
        <dbReference type="Proteomes" id="UP001398420"/>
    </source>
</evidence>
<dbReference type="Proteomes" id="UP001398420">
    <property type="component" value="Unassembled WGS sequence"/>
</dbReference>
<dbReference type="Gene3D" id="3.20.80.10">
    <property type="entry name" value="Regulatory factor, effector binding domain"/>
    <property type="match status" value="1"/>
</dbReference>
<dbReference type="InterPro" id="IPR009061">
    <property type="entry name" value="DNA-bd_dom_put_sf"/>
</dbReference>
<dbReference type="CDD" id="cd04782">
    <property type="entry name" value="HTH_BltR"/>
    <property type="match status" value="1"/>
</dbReference>
<dbReference type="SUPFAM" id="SSF55136">
    <property type="entry name" value="Probable bacterial effector-binding domain"/>
    <property type="match status" value="1"/>
</dbReference>
<dbReference type="InterPro" id="IPR047057">
    <property type="entry name" value="MerR_fam"/>
</dbReference>
<protein>
    <submittedName>
        <fullName evidence="3">MerR family transcriptional regulator</fullName>
    </submittedName>
</protein>
<evidence type="ECO:0000259" key="2">
    <source>
        <dbReference type="PROSITE" id="PS50937"/>
    </source>
</evidence>
<dbReference type="Gene3D" id="1.10.1660.10">
    <property type="match status" value="1"/>
</dbReference>